<proteinExistence type="predicted"/>
<feature type="compositionally biased region" description="Basic and acidic residues" evidence="1">
    <location>
        <begin position="404"/>
        <end position="432"/>
    </location>
</feature>
<evidence type="ECO:0000256" key="1">
    <source>
        <dbReference type="SAM" id="MobiDB-lite"/>
    </source>
</evidence>
<feature type="region of interest" description="Disordered" evidence="1">
    <location>
        <begin position="294"/>
        <end position="435"/>
    </location>
</feature>
<dbReference type="Proteomes" id="UP001061958">
    <property type="component" value="Unassembled WGS sequence"/>
</dbReference>
<gene>
    <name evidence="2" type="ORF">GpartN1_g1725.t1</name>
</gene>
<feature type="compositionally biased region" description="Basic and acidic residues" evidence="1">
    <location>
        <begin position="205"/>
        <end position="251"/>
    </location>
</feature>
<reference evidence="2" key="2">
    <citation type="submission" date="2022-01" db="EMBL/GenBank/DDBJ databases">
        <authorList>
            <person name="Hirooka S."/>
            <person name="Miyagishima S.Y."/>
        </authorList>
    </citation>
    <scope>NUCLEOTIDE SEQUENCE</scope>
    <source>
        <strain evidence="2">NBRC 102759</strain>
    </source>
</reference>
<feature type="region of interest" description="Disordered" evidence="1">
    <location>
        <begin position="199"/>
        <end position="279"/>
    </location>
</feature>
<dbReference type="OrthoDB" id="10419840at2759"/>
<reference evidence="2" key="1">
    <citation type="journal article" date="2022" name="Proc. Natl. Acad. Sci. U.S.A.">
        <title>Life cycle and functional genomics of the unicellular red alga Galdieria for elucidating algal and plant evolution and industrial use.</title>
        <authorList>
            <person name="Hirooka S."/>
            <person name="Itabashi T."/>
            <person name="Ichinose T.M."/>
            <person name="Onuma R."/>
            <person name="Fujiwara T."/>
            <person name="Yamashita S."/>
            <person name="Jong L.W."/>
            <person name="Tomita R."/>
            <person name="Iwane A.H."/>
            <person name="Miyagishima S.Y."/>
        </authorList>
    </citation>
    <scope>NUCLEOTIDE SEQUENCE</scope>
    <source>
        <strain evidence="2">NBRC 102759</strain>
    </source>
</reference>
<feature type="compositionally biased region" description="Polar residues" evidence="1">
    <location>
        <begin position="144"/>
        <end position="156"/>
    </location>
</feature>
<evidence type="ECO:0000313" key="3">
    <source>
        <dbReference type="Proteomes" id="UP001061958"/>
    </source>
</evidence>
<accession>A0A9C7PTD0</accession>
<dbReference type="AlphaFoldDB" id="A0A9C7PTD0"/>
<feature type="compositionally biased region" description="Basic residues" evidence="1">
    <location>
        <begin position="827"/>
        <end position="837"/>
    </location>
</feature>
<feature type="region of interest" description="Disordered" evidence="1">
    <location>
        <begin position="451"/>
        <end position="473"/>
    </location>
</feature>
<name>A0A9C7PTD0_9RHOD</name>
<keyword evidence="3" id="KW-1185">Reference proteome</keyword>
<feature type="compositionally biased region" description="Basic and acidic residues" evidence="1">
    <location>
        <begin position="84"/>
        <end position="101"/>
    </location>
</feature>
<feature type="region of interest" description="Disordered" evidence="1">
    <location>
        <begin position="811"/>
        <end position="847"/>
    </location>
</feature>
<feature type="compositionally biased region" description="Basic and acidic residues" evidence="1">
    <location>
        <begin position="259"/>
        <end position="273"/>
    </location>
</feature>
<organism evidence="2 3">
    <name type="scientific">Galdieria partita</name>
    <dbReference type="NCBI Taxonomy" id="83374"/>
    <lineage>
        <taxon>Eukaryota</taxon>
        <taxon>Rhodophyta</taxon>
        <taxon>Bangiophyceae</taxon>
        <taxon>Galdieriales</taxon>
        <taxon>Galdieriaceae</taxon>
        <taxon>Galdieria</taxon>
    </lineage>
</organism>
<sequence>MPKPNASFQTEQSSSKGKYTSFNLNALLPKQKSHSEASVKGVGNSRMQVLGKSSVLSRAAPKVPLPFNLPSLRKESAVEATSDAEYKDGKDSSPQRVETSRQEQPNSYATVAASRMKSHTVKYSPTMSGKNLLETDEHSRDIQDNNPILNSAQGDPQRNDMYADAQQKNFPTLSHSSKFPARVFVSRNDMVEEALEVPLTQENLDDFKSEKFQQNEQHDVRTDNRGNERISYSSEKESFSEPEKEPENLLKDKKRVILRRQEETQMSTGREEQSWNTERVGDFTVEYGVSSTESESLCESDTVAHGKPEITGTSLNSGFLSDSNVTSAREVQGNDSITNDRATHFSKQEYLRGRASETSKVRHSSSRARMSSRYIRHVSTSKVKSSRRGMLSENLSSKTWRVVSDQRRQKFESRNKESVGNDSLPKKERFHAEGTQVLKDTLPRWSVKSSNFEDKGISQSKEASSSSKDRNLSEMNNIEELLQSISLEETSVLSQKQGTDVDFVPFSVKDCQREYPSNEGSRKTESEVNGSSFLTFGSLLSDLNTLNDSSDWSSPVLDSQSSVDKVLSGELWDQVNNAMTAIQSDTYCGMDKASNTPIAKQKFYPKLSRKRSIQNGRIHRKKALAENNVPNRTKKNAKVWMAKESASSFLDKQQKTDQNVVKPKLLDVGEIDRPSFTNIVSSSQTLPSFTNKANIDRASRKWRKIDSPVLYPRSTRNSRTYKEWVAKHPKISDNRYVINDTNISLHSQDPEKNTSISVMPNHEWCSNSGVQKSLTNSRGKIKSQKVSTRGRNSTRWRKVTEREVSKDTINMNGQEMHRSSLDGYRPHSSKTSRRGRSRSVQYVPKNV</sequence>
<evidence type="ECO:0000313" key="2">
    <source>
        <dbReference type="EMBL" id="GJQ09934.1"/>
    </source>
</evidence>
<feature type="region of interest" description="Disordered" evidence="1">
    <location>
        <begin position="25"/>
        <end position="159"/>
    </location>
</feature>
<feature type="compositionally biased region" description="Polar residues" evidence="1">
    <location>
        <begin position="311"/>
        <end position="340"/>
    </location>
</feature>
<feature type="compositionally biased region" description="Basic and acidic residues" evidence="1">
    <location>
        <begin position="133"/>
        <end position="143"/>
    </location>
</feature>
<protein>
    <submittedName>
        <fullName evidence="2">Uncharacterized protein</fullName>
    </submittedName>
</protein>
<dbReference type="EMBL" id="BQMJ01000012">
    <property type="protein sequence ID" value="GJQ09934.1"/>
    <property type="molecule type" value="Genomic_DNA"/>
</dbReference>
<feature type="compositionally biased region" description="Basic and acidic residues" evidence="1">
    <location>
        <begin position="341"/>
        <end position="360"/>
    </location>
</feature>
<comment type="caution">
    <text evidence="2">The sequence shown here is derived from an EMBL/GenBank/DDBJ whole genome shotgun (WGS) entry which is preliminary data.</text>
</comment>